<dbReference type="NCBIfam" id="NF002333">
    <property type="entry name" value="PRK01294.1-1"/>
    <property type="match status" value="1"/>
</dbReference>
<evidence type="ECO:0000256" key="3">
    <source>
        <dbReference type="ARBA" id="ARBA00022475"/>
    </source>
</evidence>
<evidence type="ECO:0000256" key="5">
    <source>
        <dbReference type="ARBA" id="ARBA00022692"/>
    </source>
</evidence>
<evidence type="ECO:0000256" key="7">
    <source>
        <dbReference type="ARBA" id="ARBA00022989"/>
    </source>
</evidence>
<evidence type="ECO:0000256" key="4">
    <source>
        <dbReference type="ARBA" id="ARBA00022519"/>
    </source>
</evidence>
<keyword evidence="5 11" id="KW-0812">Transmembrane</keyword>
<evidence type="ECO:0000256" key="9">
    <source>
        <dbReference type="ARBA" id="ARBA00023136"/>
    </source>
</evidence>
<evidence type="ECO:0000256" key="11">
    <source>
        <dbReference type="HAMAP-Rule" id="MF_00790"/>
    </source>
</evidence>
<dbReference type="EMBL" id="PDDY01000001">
    <property type="protein sequence ID" value="PEH42843.1"/>
    <property type="molecule type" value="Genomic_DNA"/>
</dbReference>
<dbReference type="RefSeq" id="WP_096751357.1">
    <property type="nucleotide sequence ID" value="NZ_CADEPO010000003.1"/>
</dbReference>
<keyword evidence="9 11" id="KW-0472">Membrane</keyword>
<name>A0A2A7SHB3_BURGA</name>
<evidence type="ECO:0000256" key="1">
    <source>
        <dbReference type="ARBA" id="ARBA00004383"/>
    </source>
</evidence>
<dbReference type="Pfam" id="PF03280">
    <property type="entry name" value="Lipase_chap"/>
    <property type="match status" value="1"/>
</dbReference>
<dbReference type="GO" id="GO:0016042">
    <property type="term" value="P:lipid catabolic process"/>
    <property type="evidence" value="ECO:0007669"/>
    <property type="project" value="UniProtKB-UniRule"/>
</dbReference>
<accession>A0A2A7SHB3</accession>
<reference evidence="13" key="1">
    <citation type="submission" date="2017-09" db="EMBL/GenBank/DDBJ databases">
        <title>FDA dAtabase for Regulatory Grade micrObial Sequences (FDA-ARGOS): Supporting development and validation of Infectious Disease Dx tests.</title>
        <authorList>
            <person name="Minogue T."/>
            <person name="Wolcott M."/>
            <person name="Wasieloski L."/>
            <person name="Aguilar W."/>
            <person name="Moore D."/>
            <person name="Tallon L."/>
            <person name="Sadzewicz L."/>
            <person name="Ott S."/>
            <person name="Zhao X."/>
            <person name="Nagaraj S."/>
            <person name="Vavikolanu K."/>
            <person name="Aluvathingal J."/>
            <person name="Nadendla S."/>
            <person name="Sichtig H."/>
        </authorList>
    </citation>
    <scope>NUCLEOTIDE SEQUENCE [LARGE SCALE GENOMIC DNA]</scope>
    <source>
        <strain evidence="13">FDAARGOS_390</strain>
    </source>
</reference>
<dbReference type="SUPFAM" id="SSF158855">
    <property type="entry name" value="Lipase chaperone-like"/>
    <property type="match status" value="1"/>
</dbReference>
<keyword evidence="3 11" id="KW-1003">Cell membrane</keyword>
<keyword evidence="4 11" id="KW-0997">Cell inner membrane</keyword>
<evidence type="ECO:0000256" key="8">
    <source>
        <dbReference type="ARBA" id="ARBA00023098"/>
    </source>
</evidence>
<proteinExistence type="inferred from homology"/>
<organism evidence="12 13">
    <name type="scientific">Burkholderia gladioli</name>
    <name type="common">Pseudomonas marginata</name>
    <name type="synonym">Phytomonas marginata</name>
    <dbReference type="NCBI Taxonomy" id="28095"/>
    <lineage>
        <taxon>Bacteria</taxon>
        <taxon>Pseudomonadati</taxon>
        <taxon>Pseudomonadota</taxon>
        <taxon>Betaproteobacteria</taxon>
        <taxon>Burkholderiales</taxon>
        <taxon>Burkholderiaceae</taxon>
        <taxon>Burkholderia</taxon>
    </lineage>
</organism>
<dbReference type="Proteomes" id="UP000220629">
    <property type="component" value="Unassembled WGS sequence"/>
</dbReference>
<protein>
    <recommendedName>
        <fullName evidence="11">Lipase chaperone</fullName>
    </recommendedName>
    <alternativeName>
        <fullName evidence="11">Lipase activator protein</fullName>
    </alternativeName>
    <alternativeName>
        <fullName evidence="11">Lipase foldase</fullName>
    </alternativeName>
    <alternativeName>
        <fullName evidence="11">Lipase helper protein</fullName>
    </alternativeName>
    <alternativeName>
        <fullName evidence="11">Lipase modulator</fullName>
    </alternativeName>
</protein>
<comment type="caution">
    <text evidence="12">The sequence shown here is derived from an EMBL/GenBank/DDBJ whole genome shotgun (WGS) entry which is preliminary data.</text>
</comment>
<feature type="transmembrane region" description="Helical" evidence="11">
    <location>
        <begin position="16"/>
        <end position="35"/>
    </location>
</feature>
<evidence type="ECO:0000313" key="12">
    <source>
        <dbReference type="EMBL" id="PEH42843.1"/>
    </source>
</evidence>
<keyword evidence="8 11" id="KW-0443">Lipid metabolism</keyword>
<evidence type="ECO:0000256" key="10">
    <source>
        <dbReference type="ARBA" id="ARBA00023186"/>
    </source>
</evidence>
<dbReference type="GO" id="GO:0051082">
    <property type="term" value="F:unfolded protein binding"/>
    <property type="evidence" value="ECO:0007669"/>
    <property type="project" value="UniProtKB-UniRule"/>
</dbReference>
<comment type="function">
    <text evidence="11">May be involved in the folding of the extracellular lipase during its passage through the periplasm.</text>
</comment>
<evidence type="ECO:0000313" key="13">
    <source>
        <dbReference type="Proteomes" id="UP000220629"/>
    </source>
</evidence>
<dbReference type="GO" id="GO:0005886">
    <property type="term" value="C:plasma membrane"/>
    <property type="evidence" value="ECO:0007669"/>
    <property type="project" value="UniProtKB-SubCell"/>
</dbReference>
<keyword evidence="10 11" id="KW-0143">Chaperone</keyword>
<dbReference type="HAMAP" id="MF_00790">
    <property type="entry name" value="Lipase_chap"/>
    <property type="match status" value="1"/>
</dbReference>
<dbReference type="GO" id="GO:0006457">
    <property type="term" value="P:protein folding"/>
    <property type="evidence" value="ECO:0007669"/>
    <property type="project" value="UniProtKB-UniRule"/>
</dbReference>
<evidence type="ECO:0000256" key="2">
    <source>
        <dbReference type="ARBA" id="ARBA00010358"/>
    </source>
</evidence>
<keyword evidence="7 11" id="KW-1133">Transmembrane helix</keyword>
<comment type="subcellular location">
    <subcellularLocation>
        <location evidence="1">Cell inner membrane</location>
        <topology evidence="1">Single-pass membrane protein</topology>
        <orientation evidence="1">Periplasmic side</orientation>
    </subcellularLocation>
</comment>
<evidence type="ECO:0000256" key="6">
    <source>
        <dbReference type="ARBA" id="ARBA00022963"/>
    </source>
</evidence>
<gene>
    <name evidence="11" type="primary">lifO</name>
    <name evidence="12" type="ORF">CRM94_12155</name>
</gene>
<keyword evidence="6 11" id="KW-0442">Lipid degradation</keyword>
<dbReference type="AlphaFoldDB" id="A0A2A7SHB3"/>
<dbReference type="InterPro" id="IPR004961">
    <property type="entry name" value="Lipase_chaperone"/>
</dbReference>
<sequence>MVRPDRPVRAARAGRVALFAASGFVAAGAIAWWLLPPGGEPRHDAAAVVASATVATRVGRVGEAAPLAATLPASLAGSSAPRLPLDAGGRLARTRAVRDFLDYCLSAQHDLTPAGLDALVRREIAAQLEGSPAQQDALDAWQRYRAYFDGLARLPGGGSVLGDKLDPAAMQLALEQRATLASRTLGEWAEPFFGEEQRRQRLDLERIRIAHDPALSDEQKAARLAALDTQLTPAERAQQAAIRAQQDAVSKIAAMQQAGATPEQMRAQLAQALGPEAAARAAKLQQDDDAWQGRYQAYAAERDRILAQGLSPDDRDARIAQLRQQTFTEPGEAIRAASLDRGALGAGG</sequence>
<comment type="similarity">
    <text evidence="2 11">Belongs to the lipase chaperone family.</text>
</comment>